<protein>
    <submittedName>
        <fullName evidence="7">Uncharacterized protein</fullName>
    </submittedName>
</protein>
<keyword evidence="4 6" id="KW-0472">Membrane</keyword>
<evidence type="ECO:0000256" key="4">
    <source>
        <dbReference type="ARBA" id="ARBA00023136"/>
    </source>
</evidence>
<evidence type="ECO:0000256" key="6">
    <source>
        <dbReference type="SAM" id="Phobius"/>
    </source>
</evidence>
<evidence type="ECO:0000256" key="3">
    <source>
        <dbReference type="ARBA" id="ARBA00022989"/>
    </source>
</evidence>
<comment type="subcellular location">
    <subcellularLocation>
        <location evidence="1">Membrane</location>
    </subcellularLocation>
</comment>
<keyword evidence="3 6" id="KW-1133">Transmembrane helix</keyword>
<feature type="region of interest" description="Disordered" evidence="5">
    <location>
        <begin position="1"/>
        <end position="108"/>
    </location>
</feature>
<reference evidence="8" key="1">
    <citation type="submission" date="2024-06" db="EMBL/GenBank/DDBJ databases">
        <title>Multi-omics analyses provide insights into the biosynthesis of the anticancer antibiotic pleurotin in Hohenbuehelia grisea.</title>
        <authorList>
            <person name="Weaver J.A."/>
            <person name="Alberti F."/>
        </authorList>
    </citation>
    <scope>NUCLEOTIDE SEQUENCE [LARGE SCALE GENOMIC DNA]</scope>
    <source>
        <strain evidence="8">T-177</strain>
    </source>
</reference>
<dbReference type="InterPro" id="IPR023395">
    <property type="entry name" value="MCP_dom_sf"/>
</dbReference>
<gene>
    <name evidence="7" type="ORF">HGRIS_010919</name>
</gene>
<sequence>MSALNSHQPGPDAGQATRNAEPSETQPLLSAPSNGYSSSIPGTVTPLPSYTDSAHDEDQLSSRRDGSADAKRGSASPKSTPDSRPTTPRPSDQELEAARGNTEQPTKRSLRSKAFTGVIFILAGVLLFLFIKAFIDADDTDFDFKKALKKALGGGLSGAAAMVLQVLSLMPLRTTMNYQYRFGTTTSEAIRTLYGMRGIARFYDGLGAALIQGPVSRFGDTAANAGILALLESNTFMRKLPSPVKTVFVSLSAAAFRIILTPVDTLKTTLQTQGRVGVQILKDRVRADQFCLLQPPHAPVDQEIRHYYALVWSLGHSSCHLCRKLSLVCNVQLSRRSSS</sequence>
<feature type="compositionally biased region" description="Low complexity" evidence="5">
    <location>
        <begin position="76"/>
        <end position="90"/>
    </location>
</feature>
<feature type="compositionally biased region" description="Polar residues" evidence="5">
    <location>
        <begin position="16"/>
        <end position="52"/>
    </location>
</feature>
<dbReference type="SUPFAM" id="SSF103506">
    <property type="entry name" value="Mitochondrial carrier"/>
    <property type="match status" value="1"/>
</dbReference>
<dbReference type="PANTHER" id="PTHR47567">
    <property type="entry name" value="MITOCHONDRIAL SUBSTRATE/SOLUTE CARRIER"/>
    <property type="match status" value="1"/>
</dbReference>
<comment type="caution">
    <text evidence="7">The sequence shown here is derived from an EMBL/GenBank/DDBJ whole genome shotgun (WGS) entry which is preliminary data.</text>
</comment>
<evidence type="ECO:0000313" key="7">
    <source>
        <dbReference type="EMBL" id="KAL0948332.1"/>
    </source>
</evidence>
<keyword evidence="8" id="KW-1185">Reference proteome</keyword>
<keyword evidence="2 6" id="KW-0812">Transmembrane</keyword>
<evidence type="ECO:0000313" key="8">
    <source>
        <dbReference type="Proteomes" id="UP001556367"/>
    </source>
</evidence>
<feature type="transmembrane region" description="Helical" evidence="6">
    <location>
        <begin position="155"/>
        <end position="172"/>
    </location>
</feature>
<feature type="compositionally biased region" description="Basic and acidic residues" evidence="5">
    <location>
        <begin position="53"/>
        <end position="72"/>
    </location>
</feature>
<dbReference type="Proteomes" id="UP001556367">
    <property type="component" value="Unassembled WGS sequence"/>
</dbReference>
<feature type="transmembrane region" description="Helical" evidence="6">
    <location>
        <begin position="114"/>
        <end position="135"/>
    </location>
</feature>
<evidence type="ECO:0000256" key="1">
    <source>
        <dbReference type="ARBA" id="ARBA00004370"/>
    </source>
</evidence>
<evidence type="ECO:0000256" key="2">
    <source>
        <dbReference type="ARBA" id="ARBA00022692"/>
    </source>
</evidence>
<proteinExistence type="predicted"/>
<dbReference type="EMBL" id="JASNQZ010000014">
    <property type="protein sequence ID" value="KAL0948332.1"/>
    <property type="molecule type" value="Genomic_DNA"/>
</dbReference>
<name>A0ABR3IYK7_9AGAR</name>
<organism evidence="7 8">
    <name type="scientific">Hohenbuehelia grisea</name>
    <dbReference type="NCBI Taxonomy" id="104357"/>
    <lineage>
        <taxon>Eukaryota</taxon>
        <taxon>Fungi</taxon>
        <taxon>Dikarya</taxon>
        <taxon>Basidiomycota</taxon>
        <taxon>Agaricomycotina</taxon>
        <taxon>Agaricomycetes</taxon>
        <taxon>Agaricomycetidae</taxon>
        <taxon>Agaricales</taxon>
        <taxon>Pleurotineae</taxon>
        <taxon>Pleurotaceae</taxon>
        <taxon>Hohenbuehelia</taxon>
    </lineage>
</organism>
<evidence type="ECO:0000256" key="5">
    <source>
        <dbReference type="SAM" id="MobiDB-lite"/>
    </source>
</evidence>
<dbReference type="PANTHER" id="PTHR47567:SF1">
    <property type="entry name" value="NAD-DEPENDENT EPIMERASE_DEHYDRATASE DOMAIN-CONTAINING PROTEIN"/>
    <property type="match status" value="1"/>
</dbReference>
<accession>A0ABR3IYK7</accession>
<dbReference type="Gene3D" id="1.50.40.10">
    <property type="entry name" value="Mitochondrial carrier domain"/>
    <property type="match status" value="1"/>
</dbReference>